<dbReference type="EMBL" id="LXFE01000895">
    <property type="protein sequence ID" value="OLL24282.1"/>
    <property type="molecule type" value="Genomic_DNA"/>
</dbReference>
<protein>
    <submittedName>
        <fullName evidence="1">Uncharacterized protein</fullName>
    </submittedName>
</protein>
<sequence length="96" mass="11457">MWEKMANINFLQDFECPPSGPSENYFQLVDLLISLLQGRDIKFTYEEADEFFRMYVLTTEQMDSKKVTREYFEEFIDEYVKMVSVESDLNNLSIVI</sequence>
<dbReference type="AlphaFoldDB" id="A0A1U7LP10"/>
<dbReference type="Proteomes" id="UP000186594">
    <property type="component" value="Unassembled WGS sequence"/>
</dbReference>
<comment type="caution">
    <text evidence="1">The sequence shown here is derived from an EMBL/GenBank/DDBJ whole genome shotgun (WGS) entry which is preliminary data.</text>
</comment>
<evidence type="ECO:0000313" key="2">
    <source>
        <dbReference type="Proteomes" id="UP000186594"/>
    </source>
</evidence>
<accession>A0A1U7LP10</accession>
<reference evidence="1 2" key="1">
    <citation type="submission" date="2016-04" db="EMBL/GenBank/DDBJ databases">
        <title>Evolutionary innovation and constraint leading to complex multicellularity in the Ascomycota.</title>
        <authorList>
            <person name="Cisse O."/>
            <person name="Nguyen A."/>
            <person name="Hewitt D.A."/>
            <person name="Jedd G."/>
            <person name="Stajich J.E."/>
        </authorList>
    </citation>
    <scope>NUCLEOTIDE SEQUENCE [LARGE SCALE GENOMIC DNA]</scope>
    <source>
        <strain evidence="1 2">DAH-3</strain>
    </source>
</reference>
<keyword evidence="2" id="KW-1185">Reference proteome</keyword>
<organism evidence="1 2">
    <name type="scientific">Neolecta irregularis (strain DAH-3)</name>
    <dbReference type="NCBI Taxonomy" id="1198029"/>
    <lineage>
        <taxon>Eukaryota</taxon>
        <taxon>Fungi</taxon>
        <taxon>Dikarya</taxon>
        <taxon>Ascomycota</taxon>
        <taxon>Taphrinomycotina</taxon>
        <taxon>Neolectales</taxon>
        <taxon>Neolectaceae</taxon>
        <taxon>Neolecta</taxon>
    </lineage>
</organism>
<name>A0A1U7LP10_NEOID</name>
<proteinExistence type="predicted"/>
<gene>
    <name evidence="1" type="ORF">NEOLI_005326</name>
</gene>
<evidence type="ECO:0000313" key="1">
    <source>
        <dbReference type="EMBL" id="OLL24282.1"/>
    </source>
</evidence>